<comment type="caution">
    <text evidence="3">The sequence shown here is derived from an EMBL/GenBank/DDBJ whole genome shotgun (WGS) entry which is preliminary data.</text>
</comment>
<proteinExistence type="predicted"/>
<dbReference type="InterPro" id="IPR003646">
    <property type="entry name" value="SH3-like_bac-type"/>
</dbReference>
<evidence type="ECO:0000313" key="3">
    <source>
        <dbReference type="EMBL" id="TDQ67486.1"/>
    </source>
</evidence>
<evidence type="ECO:0000256" key="1">
    <source>
        <dbReference type="SAM" id="SignalP"/>
    </source>
</evidence>
<sequence>MRFSKIMFGAIGAFLMSGGAAMASGPLPDGTLFLCDEGEPYVQVLVPSGQDMNPILLLGSEQIEMKPTPVASGYGAEVILGPHHWMVHGKGTDNLLLMKDDDAPKQCKVTPTSSTSSEVSGEADGYVSSMGNFALGGNVRSGPSIQDEKVDSLAYGEPIAIVSRTDVQFDGYEWFEIEYSEGLRGYMWGGIMCSNALHIIGLYESCPADLN</sequence>
<evidence type="ECO:0000313" key="4">
    <source>
        <dbReference type="Proteomes" id="UP000295391"/>
    </source>
</evidence>
<feature type="chain" id="PRO_5020480449" evidence="1">
    <location>
        <begin position="24"/>
        <end position="211"/>
    </location>
</feature>
<name>A0A4R6VX50_9HYPH</name>
<organism evidence="3 4">
    <name type="scientific">Maritalea mobilis</name>
    <dbReference type="NCBI Taxonomy" id="483324"/>
    <lineage>
        <taxon>Bacteria</taxon>
        <taxon>Pseudomonadati</taxon>
        <taxon>Pseudomonadota</taxon>
        <taxon>Alphaproteobacteria</taxon>
        <taxon>Hyphomicrobiales</taxon>
        <taxon>Devosiaceae</taxon>
        <taxon>Maritalea</taxon>
    </lineage>
</organism>
<dbReference type="OrthoDB" id="9816009at2"/>
<dbReference type="Proteomes" id="UP000295391">
    <property type="component" value="Unassembled WGS sequence"/>
</dbReference>
<dbReference type="RefSeq" id="WP_133572097.1">
    <property type="nucleotide sequence ID" value="NZ_SNYR01000001.1"/>
</dbReference>
<feature type="domain" description="SH3b" evidence="2">
    <location>
        <begin position="136"/>
        <end position="189"/>
    </location>
</feature>
<keyword evidence="4" id="KW-1185">Reference proteome</keyword>
<feature type="signal peptide" evidence="1">
    <location>
        <begin position="1"/>
        <end position="23"/>
    </location>
</feature>
<dbReference type="AlphaFoldDB" id="A0A4R6VX50"/>
<dbReference type="EMBL" id="SNYR01000001">
    <property type="protein sequence ID" value="TDQ67486.1"/>
    <property type="molecule type" value="Genomic_DNA"/>
</dbReference>
<reference evidence="3 4" key="1">
    <citation type="submission" date="2019-03" db="EMBL/GenBank/DDBJ databases">
        <title>Genomic Encyclopedia of Type Strains, Phase III (KMG-III): the genomes of soil and plant-associated and newly described type strains.</title>
        <authorList>
            <person name="Whitman W."/>
        </authorList>
    </citation>
    <scope>NUCLEOTIDE SEQUENCE [LARGE SCALE GENOMIC DNA]</scope>
    <source>
        <strain evidence="3 4">CGMCC 1.7002</strain>
    </source>
</reference>
<keyword evidence="1" id="KW-0732">Signal</keyword>
<dbReference type="Gene3D" id="2.30.30.40">
    <property type="entry name" value="SH3 Domains"/>
    <property type="match status" value="1"/>
</dbReference>
<evidence type="ECO:0000259" key="2">
    <source>
        <dbReference type="Pfam" id="PF08239"/>
    </source>
</evidence>
<dbReference type="Pfam" id="PF08239">
    <property type="entry name" value="SH3_3"/>
    <property type="match status" value="1"/>
</dbReference>
<protein>
    <submittedName>
        <fullName evidence="3">SH3 domain-containing protein</fullName>
    </submittedName>
</protein>
<accession>A0A4R6VX50</accession>
<gene>
    <name evidence="3" type="ORF">ATL17_1501</name>
</gene>